<gene>
    <name evidence="4" type="ORF">RDB_LOCUS82367</name>
</gene>
<name>A0A8H3GWJ0_9AGAM</name>
<keyword evidence="2" id="KW-0812">Transmembrane</keyword>
<feature type="transmembrane region" description="Helical" evidence="2">
    <location>
        <begin position="178"/>
        <end position="203"/>
    </location>
</feature>
<accession>A0A8H3GWJ0</accession>
<reference evidence="4" key="1">
    <citation type="submission" date="2021-01" db="EMBL/GenBank/DDBJ databases">
        <authorList>
            <person name="Kaushik A."/>
        </authorList>
    </citation>
    <scope>NUCLEOTIDE SEQUENCE</scope>
    <source>
        <strain evidence="4">AG6-10EEA</strain>
    </source>
</reference>
<feature type="signal peptide" evidence="3">
    <location>
        <begin position="1"/>
        <end position="17"/>
    </location>
</feature>
<feature type="region of interest" description="Disordered" evidence="1">
    <location>
        <begin position="141"/>
        <end position="172"/>
    </location>
</feature>
<evidence type="ECO:0000313" key="5">
    <source>
        <dbReference type="Proteomes" id="UP000663853"/>
    </source>
</evidence>
<comment type="caution">
    <text evidence="4">The sequence shown here is derived from an EMBL/GenBank/DDBJ whole genome shotgun (WGS) entry which is preliminary data.</text>
</comment>
<keyword evidence="2" id="KW-1133">Transmembrane helix</keyword>
<organism evidence="4 5">
    <name type="scientific">Rhizoctonia solani</name>
    <dbReference type="NCBI Taxonomy" id="456999"/>
    <lineage>
        <taxon>Eukaryota</taxon>
        <taxon>Fungi</taxon>
        <taxon>Dikarya</taxon>
        <taxon>Basidiomycota</taxon>
        <taxon>Agaricomycotina</taxon>
        <taxon>Agaricomycetes</taxon>
        <taxon>Cantharellales</taxon>
        <taxon>Ceratobasidiaceae</taxon>
        <taxon>Rhizoctonia</taxon>
    </lineage>
</organism>
<protein>
    <submittedName>
        <fullName evidence="4">Uncharacterized protein</fullName>
    </submittedName>
</protein>
<feature type="region of interest" description="Disordered" evidence="1">
    <location>
        <begin position="209"/>
        <end position="233"/>
    </location>
</feature>
<keyword evidence="3" id="KW-0732">Signal</keyword>
<evidence type="ECO:0000313" key="4">
    <source>
        <dbReference type="EMBL" id="CAE6477048.1"/>
    </source>
</evidence>
<feature type="compositionally biased region" description="Polar residues" evidence="1">
    <location>
        <begin position="151"/>
        <end position="172"/>
    </location>
</feature>
<feature type="compositionally biased region" description="Basic and acidic residues" evidence="1">
    <location>
        <begin position="209"/>
        <end position="220"/>
    </location>
</feature>
<sequence length="639" mass="70087">MFNYIVAVALFVAPAIAVPWTNATCVDQFWSYNSRVQSPCLVAAYLGAQCTTDNTFGIYSLQGTAGGPYGFTAEAASNCVWGQWVASCPSSMINIGKYPIPLPAGVAVPSWAYYDFTVTGYLNTVTASQVSGIESTAVSGATATSAPDPLPTSTTEANGGVSTSKPVTTQSQSNSNNMGAIIGGVVGGVLGIALVCLIAFVLVRKGKTEDPTTKYPEAGKKPLKSPQTNLETPMTAQVPPYQFSVPNQPTPTPEYKPYDPSDPATFPTAPVAPATGFPAEPYAYHPQGAPGLPNFIVPLLDPDPDHIHLLSRFRTYRLICHGNYIMFFDCNASFVAYALLSTFTTITEKERDAVRFIIELIPCYDEATGKLRMTFDAHVLAQIYLAELRVMAGRHSYTHDGSLEEAAQARALLNVVIMPLIRHLCPEEYNDLLDTLEEAYFLLSRPLDALDELVIMWRIRNATVARDWRSHPIGHLDNYKFGIELPTKFSLEDLLTPLPYPTKSPSSIVTEYVPMEPGVDLAEYQAQLIDSNKTRSLPRSECAKELELKEKPKTNSNVFAIPFLGRSRGSLGSRSEYSYSSSGSEASWSLTEEELKRTSDPEMNRPMGPLNRKSDRNAETKPPRRKWFSRCVKALLKHA</sequence>
<evidence type="ECO:0000256" key="1">
    <source>
        <dbReference type="SAM" id="MobiDB-lite"/>
    </source>
</evidence>
<feature type="region of interest" description="Disordered" evidence="1">
    <location>
        <begin position="588"/>
        <end position="625"/>
    </location>
</feature>
<evidence type="ECO:0000256" key="2">
    <source>
        <dbReference type="SAM" id="Phobius"/>
    </source>
</evidence>
<dbReference type="AlphaFoldDB" id="A0A8H3GWJ0"/>
<proteinExistence type="predicted"/>
<feature type="chain" id="PRO_5034424048" evidence="3">
    <location>
        <begin position="18"/>
        <end position="639"/>
    </location>
</feature>
<feature type="compositionally biased region" description="Basic and acidic residues" evidence="1">
    <location>
        <begin position="612"/>
        <end position="622"/>
    </location>
</feature>
<feature type="compositionally biased region" description="Basic and acidic residues" evidence="1">
    <location>
        <begin position="593"/>
        <end position="603"/>
    </location>
</feature>
<dbReference type="Proteomes" id="UP000663853">
    <property type="component" value="Unassembled WGS sequence"/>
</dbReference>
<dbReference type="EMBL" id="CAJMXA010002174">
    <property type="protein sequence ID" value="CAE6477048.1"/>
    <property type="molecule type" value="Genomic_DNA"/>
</dbReference>
<evidence type="ECO:0000256" key="3">
    <source>
        <dbReference type="SAM" id="SignalP"/>
    </source>
</evidence>
<keyword evidence="2" id="KW-0472">Membrane</keyword>